<dbReference type="HOGENOM" id="CLU_2183011_0_0_1"/>
<sequence>MYTKPNNPRNVIDILTVVNRKVSNTLLPDTLVEAGDSQRKRVKTFDPKETSTPPTTGFAGKSKSEKVYHYYQVPSFESSLIKKLFLKIPVNKLVQPPAPQPASADADAQ</sequence>
<feature type="compositionally biased region" description="Basic and acidic residues" evidence="1">
    <location>
        <begin position="38"/>
        <end position="49"/>
    </location>
</feature>
<reference evidence="3" key="1">
    <citation type="journal article" date="2002" name="Science">
        <title>The draft genome of Ciona intestinalis: insights into chordate and vertebrate origins.</title>
        <authorList>
            <person name="Dehal P."/>
            <person name="Satou Y."/>
            <person name="Campbell R.K."/>
            <person name="Chapman J."/>
            <person name="Degnan B."/>
            <person name="De Tomaso A."/>
            <person name="Davidson B."/>
            <person name="Di Gregorio A."/>
            <person name="Gelpke M."/>
            <person name="Goodstein D.M."/>
            <person name="Harafuji N."/>
            <person name="Hastings K.E."/>
            <person name="Ho I."/>
            <person name="Hotta K."/>
            <person name="Huang W."/>
            <person name="Kawashima T."/>
            <person name="Lemaire P."/>
            <person name="Martinez D."/>
            <person name="Meinertzhagen I.A."/>
            <person name="Necula S."/>
            <person name="Nonaka M."/>
            <person name="Putnam N."/>
            <person name="Rash S."/>
            <person name="Saiga H."/>
            <person name="Satake M."/>
            <person name="Terry A."/>
            <person name="Yamada L."/>
            <person name="Wang H.G."/>
            <person name="Awazu S."/>
            <person name="Azumi K."/>
            <person name="Boore J."/>
            <person name="Branno M."/>
            <person name="Chin-Bow S."/>
            <person name="DeSantis R."/>
            <person name="Doyle S."/>
            <person name="Francino P."/>
            <person name="Keys D.N."/>
            <person name="Haga S."/>
            <person name="Hayashi H."/>
            <person name="Hino K."/>
            <person name="Imai K.S."/>
            <person name="Inaba K."/>
            <person name="Kano S."/>
            <person name="Kobayashi K."/>
            <person name="Kobayashi M."/>
            <person name="Lee B.I."/>
            <person name="Makabe K.W."/>
            <person name="Manohar C."/>
            <person name="Matassi G."/>
            <person name="Medina M."/>
            <person name="Mochizuki Y."/>
            <person name="Mount S."/>
            <person name="Morishita T."/>
            <person name="Miura S."/>
            <person name="Nakayama A."/>
            <person name="Nishizaka S."/>
            <person name="Nomoto H."/>
            <person name="Ohta F."/>
            <person name="Oishi K."/>
            <person name="Rigoutsos I."/>
            <person name="Sano M."/>
            <person name="Sasaki A."/>
            <person name="Sasakura Y."/>
            <person name="Shoguchi E."/>
            <person name="Shin-i T."/>
            <person name="Spagnuolo A."/>
            <person name="Stainier D."/>
            <person name="Suzuki M.M."/>
            <person name="Tassy O."/>
            <person name="Takatori N."/>
            <person name="Tokuoka M."/>
            <person name="Yagi K."/>
            <person name="Yoshizaki F."/>
            <person name="Wada S."/>
            <person name="Zhang C."/>
            <person name="Hyatt P.D."/>
            <person name="Larimer F."/>
            <person name="Detter C."/>
            <person name="Doggett N."/>
            <person name="Glavina T."/>
            <person name="Hawkins T."/>
            <person name="Richardson P."/>
            <person name="Lucas S."/>
            <person name="Kohara Y."/>
            <person name="Levine M."/>
            <person name="Satoh N."/>
            <person name="Rokhsar D.S."/>
        </authorList>
    </citation>
    <scope>NUCLEOTIDE SEQUENCE [LARGE SCALE GENOMIC DNA]</scope>
</reference>
<dbReference type="AlphaFoldDB" id="H2XRF9"/>
<dbReference type="InParanoid" id="H2XRF9"/>
<dbReference type="Proteomes" id="UP000008144">
    <property type="component" value="Chromosome 2"/>
</dbReference>
<evidence type="ECO:0000313" key="2">
    <source>
        <dbReference type="Ensembl" id="ENSCINP00000032243.1"/>
    </source>
</evidence>
<proteinExistence type="predicted"/>
<dbReference type="EMBL" id="EAAA01001393">
    <property type="status" value="NOT_ANNOTATED_CDS"/>
    <property type="molecule type" value="Genomic_DNA"/>
</dbReference>
<reference evidence="2" key="4">
    <citation type="submission" date="2025-09" db="UniProtKB">
        <authorList>
            <consortium name="Ensembl"/>
        </authorList>
    </citation>
    <scope>IDENTIFICATION</scope>
</reference>
<protein>
    <submittedName>
        <fullName evidence="2">Uncharacterized protein</fullName>
    </submittedName>
</protein>
<name>H2XRF9_CIOIN</name>
<organism evidence="2 3">
    <name type="scientific">Ciona intestinalis</name>
    <name type="common">Transparent sea squirt</name>
    <name type="synonym">Ascidia intestinalis</name>
    <dbReference type="NCBI Taxonomy" id="7719"/>
    <lineage>
        <taxon>Eukaryota</taxon>
        <taxon>Metazoa</taxon>
        <taxon>Chordata</taxon>
        <taxon>Tunicata</taxon>
        <taxon>Ascidiacea</taxon>
        <taxon>Phlebobranchia</taxon>
        <taxon>Cionidae</taxon>
        <taxon>Ciona</taxon>
    </lineage>
</organism>
<evidence type="ECO:0000256" key="1">
    <source>
        <dbReference type="SAM" id="MobiDB-lite"/>
    </source>
</evidence>
<reference evidence="2" key="2">
    <citation type="journal article" date="2008" name="Genome Biol.">
        <title>Improved genome assembly and evidence-based global gene model set for the chordate Ciona intestinalis: new insight into intron and operon populations.</title>
        <authorList>
            <person name="Satou Y."/>
            <person name="Mineta K."/>
            <person name="Ogasawara M."/>
            <person name="Sasakura Y."/>
            <person name="Shoguchi E."/>
            <person name="Ueno K."/>
            <person name="Yamada L."/>
            <person name="Matsumoto J."/>
            <person name="Wasserscheid J."/>
            <person name="Dewar K."/>
            <person name="Wiley G.B."/>
            <person name="Macmil S.L."/>
            <person name="Roe B.A."/>
            <person name="Zeller R.W."/>
            <person name="Hastings K.E."/>
            <person name="Lemaire P."/>
            <person name="Lindquist E."/>
            <person name="Endo T."/>
            <person name="Hotta K."/>
            <person name="Inaba K."/>
        </authorList>
    </citation>
    <scope>NUCLEOTIDE SEQUENCE [LARGE SCALE GENOMIC DNA]</scope>
    <source>
        <strain evidence="2">wild type</strain>
    </source>
</reference>
<keyword evidence="3" id="KW-1185">Reference proteome</keyword>
<feature type="region of interest" description="Disordered" evidence="1">
    <location>
        <begin position="38"/>
        <end position="61"/>
    </location>
</feature>
<dbReference type="Ensembl" id="ENSCINT00000032996.1">
    <property type="protein sequence ID" value="ENSCINP00000032243.1"/>
    <property type="gene ID" value="ENSCING00000024099.1"/>
</dbReference>
<evidence type="ECO:0000313" key="3">
    <source>
        <dbReference type="Proteomes" id="UP000008144"/>
    </source>
</evidence>
<reference evidence="2" key="3">
    <citation type="submission" date="2025-08" db="UniProtKB">
        <authorList>
            <consortium name="Ensembl"/>
        </authorList>
    </citation>
    <scope>IDENTIFICATION</scope>
</reference>
<accession>H2XRF9</accession>